<dbReference type="EMBL" id="FOQO01000002">
    <property type="protein sequence ID" value="SFI07320.1"/>
    <property type="molecule type" value="Genomic_DNA"/>
</dbReference>
<gene>
    <name evidence="1" type="ORF">SAMN05444682_102205</name>
</gene>
<keyword evidence="2" id="KW-1185">Reference proteome</keyword>
<dbReference type="STRING" id="1477437.SAMN05444682_102205"/>
<reference evidence="1 2" key="1">
    <citation type="submission" date="2016-10" db="EMBL/GenBank/DDBJ databases">
        <authorList>
            <person name="de Groot N.N."/>
        </authorList>
    </citation>
    <scope>NUCLEOTIDE SEQUENCE [LARGE SCALE GENOMIC DNA]</scope>
    <source>
        <strain evidence="1 2">RK1</strain>
    </source>
</reference>
<dbReference type="Pfam" id="PF25594">
    <property type="entry name" value="GldB_lipo"/>
    <property type="match status" value="1"/>
</dbReference>
<name>A0A1I3F835_9SPHI</name>
<dbReference type="InterPro" id="IPR019853">
    <property type="entry name" value="GldB-like"/>
</dbReference>
<dbReference type="RefSeq" id="WP_317048178.1">
    <property type="nucleotide sequence ID" value="NZ_FOQO01000002.1"/>
</dbReference>
<sequence>MMLKINLPQIYGFFLIIMLFSCSGETRVDVSHIDVDIKIERFDRALDSLQPDNVLAKNREWLQRYGYFYADYMQYMLEAGNPLDSIRLAPVLTAVIETDDFNALKASVFEVYPDMAAQEAGLTDAFKYFKYYFPDIPIPRFIAFFSGFAVQSPVGEDYLGIGLDMFLGADSKFYPALRESIPNYLSRRFTPENIVPRTVESYIREELYPQNDLDVTLLQHMVYQGKVLYVMDRVMPDVADTLKIGYTTQQWEWAQRYERDIWAWFLQENLLYEADYNRVQKYLSEAPFTPELGEHNESAPKLGVFIGWRLVQAYMERYPETTLPELLGISEAQVILDGSKYRGK</sequence>
<dbReference type="Proteomes" id="UP000198670">
    <property type="component" value="Unassembled WGS sequence"/>
</dbReference>
<evidence type="ECO:0000313" key="2">
    <source>
        <dbReference type="Proteomes" id="UP000198670"/>
    </source>
</evidence>
<dbReference type="AlphaFoldDB" id="A0A1I3F835"/>
<accession>A0A1I3F835</accession>
<organism evidence="1 2">
    <name type="scientific">Parapedobacter indicus</name>
    <dbReference type="NCBI Taxonomy" id="1477437"/>
    <lineage>
        <taxon>Bacteria</taxon>
        <taxon>Pseudomonadati</taxon>
        <taxon>Bacteroidota</taxon>
        <taxon>Sphingobacteriia</taxon>
        <taxon>Sphingobacteriales</taxon>
        <taxon>Sphingobacteriaceae</taxon>
        <taxon>Parapedobacter</taxon>
    </lineage>
</organism>
<dbReference type="PROSITE" id="PS51257">
    <property type="entry name" value="PROKAR_LIPOPROTEIN"/>
    <property type="match status" value="1"/>
</dbReference>
<evidence type="ECO:0008006" key="3">
    <source>
        <dbReference type="Google" id="ProtNLM"/>
    </source>
</evidence>
<evidence type="ECO:0000313" key="1">
    <source>
        <dbReference type="EMBL" id="SFI07320.1"/>
    </source>
</evidence>
<proteinExistence type="predicted"/>
<protein>
    <recommendedName>
        <fullName evidence="3">Gliding motility-associated lipoprotein GldB</fullName>
    </recommendedName>
</protein>